<evidence type="ECO:0000256" key="5">
    <source>
        <dbReference type="ARBA" id="ARBA00022801"/>
    </source>
</evidence>
<dbReference type="EMBL" id="HE612860">
    <property type="protein sequence ID" value="CCE63427.1"/>
    <property type="molecule type" value="Genomic_DNA"/>
</dbReference>
<protein>
    <recommendedName>
        <fullName evidence="3">glucan endo-1,3-beta-D-glucosidase</fullName>
        <ecNumber evidence="3">3.2.1.39</ecNumber>
    </recommendedName>
</protein>
<feature type="domain" description="Cell wall protein YJL171C/Tos1 C-terminal" evidence="10">
    <location>
        <begin position="101"/>
        <end position="331"/>
    </location>
</feature>
<evidence type="ECO:0000256" key="2">
    <source>
        <dbReference type="ARBA" id="ARBA00006055"/>
    </source>
</evidence>
<dbReference type="EC" id="3.2.1.39" evidence="3"/>
<keyword evidence="8" id="KW-1133">Transmembrane helix</keyword>
<evidence type="ECO:0000256" key="7">
    <source>
        <dbReference type="ARBA" id="ARBA00023316"/>
    </source>
</evidence>
<comment type="catalytic activity">
    <reaction evidence="1">
        <text>Hydrolysis of (1-&gt;3)-beta-D-glucosidic linkages in (1-&gt;3)-beta-D-glucans.</text>
        <dbReference type="EC" id="3.2.1.39"/>
    </reaction>
</comment>
<keyword evidence="8" id="KW-0812">Transmembrane</keyword>
<keyword evidence="13" id="KW-1185">Reference proteome</keyword>
<dbReference type="Pfam" id="PF10287">
    <property type="entry name" value="YJL171C_Tos1_C"/>
    <property type="match status" value="1"/>
</dbReference>
<dbReference type="Pfam" id="PF10290">
    <property type="entry name" value="YJL171C_Tos1_N"/>
    <property type="match status" value="1"/>
</dbReference>
<dbReference type="Gene3D" id="2.60.120.200">
    <property type="match status" value="1"/>
</dbReference>
<dbReference type="OrthoDB" id="118256at2759"/>
<accession>G8BU49</accession>
<comment type="similarity">
    <text evidence="2">Belongs to the PGA52 family.</text>
</comment>
<evidence type="ECO:0000256" key="3">
    <source>
        <dbReference type="ARBA" id="ARBA00012780"/>
    </source>
</evidence>
<dbReference type="eggNOG" id="ENOG502QSTV">
    <property type="taxonomic scope" value="Eukaryota"/>
</dbReference>
<dbReference type="PANTHER" id="PTHR31737">
    <property type="entry name" value="PROTEIN TOS1"/>
    <property type="match status" value="1"/>
</dbReference>
<evidence type="ECO:0000313" key="13">
    <source>
        <dbReference type="Proteomes" id="UP000005666"/>
    </source>
</evidence>
<evidence type="ECO:0000256" key="4">
    <source>
        <dbReference type="ARBA" id="ARBA00022729"/>
    </source>
</evidence>
<dbReference type="AlphaFoldDB" id="G8BU49"/>
<dbReference type="OMA" id="STIHDYQ"/>
<organism evidence="12 13">
    <name type="scientific">Tetrapisispora phaffii (strain ATCC 24235 / CBS 4417 / NBRC 1672 / NRRL Y-8282 / UCD 70-5)</name>
    <name type="common">Yeast</name>
    <name type="synonym">Fabospora phaffii</name>
    <dbReference type="NCBI Taxonomy" id="1071381"/>
    <lineage>
        <taxon>Eukaryota</taxon>
        <taxon>Fungi</taxon>
        <taxon>Dikarya</taxon>
        <taxon>Ascomycota</taxon>
        <taxon>Saccharomycotina</taxon>
        <taxon>Saccharomycetes</taxon>
        <taxon>Saccharomycetales</taxon>
        <taxon>Saccharomycetaceae</taxon>
        <taxon>Tetrapisispora</taxon>
    </lineage>
</organism>
<evidence type="ECO:0000259" key="11">
    <source>
        <dbReference type="Pfam" id="PF10290"/>
    </source>
</evidence>
<gene>
    <name evidence="12" type="primary">TPHA0E03370</name>
    <name evidence="12" type="ordered locus">TPHA_0E03370</name>
</gene>
<evidence type="ECO:0000256" key="8">
    <source>
        <dbReference type="SAM" id="Phobius"/>
    </source>
</evidence>
<dbReference type="GO" id="GO:0071555">
    <property type="term" value="P:cell wall organization"/>
    <property type="evidence" value="ECO:0007669"/>
    <property type="project" value="UniProtKB-KW"/>
</dbReference>
<dbReference type="HOGENOM" id="CLU_030276_4_0_1"/>
<feature type="signal peptide" evidence="9">
    <location>
        <begin position="1"/>
        <end position="19"/>
    </location>
</feature>
<feature type="transmembrane region" description="Helical" evidence="8">
    <location>
        <begin position="375"/>
        <end position="391"/>
    </location>
</feature>
<evidence type="ECO:0000313" key="12">
    <source>
        <dbReference type="EMBL" id="CCE63427.1"/>
    </source>
</evidence>
<keyword evidence="7" id="KW-0961">Cell wall biogenesis/degradation</keyword>
<evidence type="ECO:0000256" key="6">
    <source>
        <dbReference type="ARBA" id="ARBA00023295"/>
    </source>
</evidence>
<reference evidence="12 13" key="1">
    <citation type="journal article" date="2011" name="Proc. Natl. Acad. Sci. U.S.A.">
        <title>Evolutionary erosion of yeast sex chromosomes by mating-type switching accidents.</title>
        <authorList>
            <person name="Gordon J.L."/>
            <person name="Armisen D."/>
            <person name="Proux-Wera E."/>
            <person name="Oheigeartaigh S.S."/>
            <person name="Byrne K.P."/>
            <person name="Wolfe K.H."/>
        </authorList>
    </citation>
    <scope>NUCLEOTIDE SEQUENCE [LARGE SCALE GENOMIC DNA]</scope>
    <source>
        <strain evidence="13">ATCC 24235 / CBS 4417 / NBRC 1672 / NRRL Y-8282 / UCD 70-5</strain>
    </source>
</reference>
<dbReference type="RefSeq" id="XP_003685861.1">
    <property type="nucleotide sequence ID" value="XM_003685813.1"/>
</dbReference>
<dbReference type="STRING" id="1071381.G8BU49"/>
<dbReference type="Proteomes" id="UP000005666">
    <property type="component" value="Chromosome 5"/>
</dbReference>
<keyword evidence="8" id="KW-0472">Membrane</keyword>
<dbReference type="KEGG" id="tpf:TPHA_0E03370"/>
<dbReference type="GO" id="GO:0042973">
    <property type="term" value="F:glucan endo-1,3-beta-D-glucosidase activity"/>
    <property type="evidence" value="ECO:0007669"/>
    <property type="project" value="UniProtKB-EC"/>
</dbReference>
<keyword evidence="6" id="KW-0326">Glycosidase</keyword>
<dbReference type="PANTHER" id="PTHR31737:SF3">
    <property type="entry name" value="CELL WALL PROTEIN YJL171C"/>
    <property type="match status" value="1"/>
</dbReference>
<name>G8BU49_TETPH</name>
<evidence type="ECO:0000259" key="10">
    <source>
        <dbReference type="Pfam" id="PF10287"/>
    </source>
</evidence>
<evidence type="ECO:0000256" key="1">
    <source>
        <dbReference type="ARBA" id="ARBA00000382"/>
    </source>
</evidence>
<keyword evidence="5" id="KW-0378">Hydrolase</keyword>
<feature type="domain" description="Cell wall protein YJL171C/Tos1 N-terminal" evidence="11">
    <location>
        <begin position="22"/>
        <end position="87"/>
    </location>
</feature>
<proteinExistence type="inferred from homology"/>
<sequence>MSTILQLVALAVYSMVVSASVDKVSFTNVGFGGSFTPVKKLSNIDSDSCTCEVDSAEYFSGANSPLADYLSVHFRGPLTLSKFAFYSSNSFVINNNRSSDDWSRLAYYDSADQISQNVTFLTKAGDDSPCLGKALTYASANGTGAASDSTILEDNNYISSDLEYAIFSNISCPSSGTGKGCGVYRDGIPAFYGFYGVTKMFLFEFELPTETQSNSTSFEYYDLPAIWLLNDHIPRTSQYPNNANCSCWASGCGEYDIFEAMNGTEHNNLYSTFHTYQGISDLGTGIQAYQAFARDTSNVMRGGVIFDSDGNVVSFLSSSTTFESTYSASDVIALVNGISTNETYSSQLASISAASTTSSKSKNGAGSLLPNNNTFMYYLATIVTTFLHVFVI</sequence>
<dbReference type="GeneID" id="11531481"/>
<evidence type="ECO:0000256" key="9">
    <source>
        <dbReference type="SAM" id="SignalP"/>
    </source>
</evidence>
<dbReference type="InterPro" id="IPR018805">
    <property type="entry name" value="YJL171C/Tos1_C"/>
</dbReference>
<keyword evidence="4 9" id="KW-0732">Signal</keyword>
<dbReference type="InterPro" id="IPR018807">
    <property type="entry name" value="YJL171C/Tos1_N"/>
</dbReference>
<feature type="chain" id="PRO_5003508703" description="glucan endo-1,3-beta-D-glucosidase" evidence="9">
    <location>
        <begin position="20"/>
        <end position="392"/>
    </location>
</feature>
<dbReference type="GO" id="GO:0009277">
    <property type="term" value="C:fungal-type cell wall"/>
    <property type="evidence" value="ECO:0007669"/>
    <property type="project" value="EnsemblFungi"/>
</dbReference>